<dbReference type="PATRIC" id="fig|1423729.3.peg.1091"/>
<dbReference type="CDD" id="cd05289">
    <property type="entry name" value="MDR_like_2"/>
    <property type="match status" value="1"/>
</dbReference>
<name>A0A0R2CS49_9LACO</name>
<evidence type="ECO:0000256" key="1">
    <source>
        <dbReference type="ARBA" id="ARBA00022857"/>
    </source>
</evidence>
<dbReference type="PANTHER" id="PTHR44154">
    <property type="entry name" value="QUINONE OXIDOREDUCTASE"/>
    <property type="match status" value="1"/>
</dbReference>
<evidence type="ECO:0000313" key="4">
    <source>
        <dbReference type="Proteomes" id="UP000051131"/>
    </source>
</evidence>
<dbReference type="SUPFAM" id="SSF50129">
    <property type="entry name" value="GroES-like"/>
    <property type="match status" value="1"/>
</dbReference>
<evidence type="ECO:0000259" key="2">
    <source>
        <dbReference type="SMART" id="SM00829"/>
    </source>
</evidence>
<dbReference type="InterPro" id="IPR011032">
    <property type="entry name" value="GroES-like_sf"/>
</dbReference>
<dbReference type="InterPro" id="IPR013149">
    <property type="entry name" value="ADH-like_C"/>
</dbReference>
<dbReference type="SUPFAM" id="SSF51735">
    <property type="entry name" value="NAD(P)-binding Rossmann-fold domains"/>
    <property type="match status" value="1"/>
</dbReference>
<sequence length="298" mass="32746">MYAILMNDYGSTDVFEEVEVRMPVLKPKQVLIKQMAVAIDPYDVKFRAGFMGRSLVPPIIDGSSVSGEVVAIGDEVTDFEVGQKVAASPHLHAYAQYVAVGQSQCAKIPTNVSFEQAAAAALGIQTAYQLVTDALYLDKNDSLLIHGIAGNVGLAVLQFARMAGVNKIYGTASERGIKYLAKFDSKVEVINYKKDDFTEKIPLVDKIVDLVGEETTTKSLKILKENGKLISTVNQISDDRVTMFFMKSNGPKLEVAMKEIARGNIHVEIAKIATFNVTNLRNFHDMKHVLGKLILRFS</sequence>
<feature type="domain" description="Enoyl reductase (ER)" evidence="2">
    <location>
        <begin position="10"/>
        <end position="295"/>
    </location>
</feature>
<dbReference type="GO" id="GO:0016491">
    <property type="term" value="F:oxidoreductase activity"/>
    <property type="evidence" value="ECO:0007669"/>
    <property type="project" value="InterPro"/>
</dbReference>
<dbReference type="Gene3D" id="3.90.180.10">
    <property type="entry name" value="Medium-chain alcohol dehydrogenases, catalytic domain"/>
    <property type="match status" value="1"/>
</dbReference>
<dbReference type="InterPro" id="IPR036291">
    <property type="entry name" value="NAD(P)-bd_dom_sf"/>
</dbReference>
<protein>
    <submittedName>
        <fullName evidence="3">Zinc-binding oxidoreductase</fullName>
    </submittedName>
</protein>
<keyword evidence="4" id="KW-1185">Reference proteome</keyword>
<dbReference type="AlphaFoldDB" id="A0A0R2CS49"/>
<accession>A0A0R2CS49</accession>
<dbReference type="Gene3D" id="3.40.50.720">
    <property type="entry name" value="NAD(P)-binding Rossmann-like Domain"/>
    <property type="match status" value="1"/>
</dbReference>
<dbReference type="InterPro" id="IPR051603">
    <property type="entry name" value="Zinc-ADH_QOR/CCCR"/>
</dbReference>
<dbReference type="SMART" id="SM00829">
    <property type="entry name" value="PKS_ER"/>
    <property type="match status" value="1"/>
</dbReference>
<evidence type="ECO:0000313" key="3">
    <source>
        <dbReference type="EMBL" id="KRM91081.1"/>
    </source>
</evidence>
<organism evidence="3 4">
    <name type="scientific">Liquorilactobacillus cacaonum DSM 21116</name>
    <dbReference type="NCBI Taxonomy" id="1423729"/>
    <lineage>
        <taxon>Bacteria</taxon>
        <taxon>Bacillati</taxon>
        <taxon>Bacillota</taxon>
        <taxon>Bacilli</taxon>
        <taxon>Lactobacillales</taxon>
        <taxon>Lactobacillaceae</taxon>
        <taxon>Liquorilactobacillus</taxon>
    </lineage>
</organism>
<dbReference type="EMBL" id="AYZE01000014">
    <property type="protein sequence ID" value="KRM91081.1"/>
    <property type="molecule type" value="Genomic_DNA"/>
</dbReference>
<keyword evidence="1" id="KW-0521">NADP</keyword>
<dbReference type="Pfam" id="PF00107">
    <property type="entry name" value="ADH_zinc_N"/>
    <property type="match status" value="1"/>
</dbReference>
<dbReference type="OrthoDB" id="9792162at2"/>
<dbReference type="STRING" id="1423729.FC80_GL001077"/>
<dbReference type="Proteomes" id="UP000051131">
    <property type="component" value="Unassembled WGS sequence"/>
</dbReference>
<proteinExistence type="predicted"/>
<dbReference type="InterPro" id="IPR013154">
    <property type="entry name" value="ADH-like_N"/>
</dbReference>
<dbReference type="PANTHER" id="PTHR44154:SF1">
    <property type="entry name" value="QUINONE OXIDOREDUCTASE"/>
    <property type="match status" value="1"/>
</dbReference>
<dbReference type="InterPro" id="IPR020843">
    <property type="entry name" value="ER"/>
</dbReference>
<gene>
    <name evidence="3" type="ORF">FC80_GL001077</name>
</gene>
<reference evidence="3 4" key="1">
    <citation type="journal article" date="2015" name="Genome Announc.">
        <title>Expanding the biotechnology potential of lactobacilli through comparative genomics of 213 strains and associated genera.</title>
        <authorList>
            <person name="Sun Z."/>
            <person name="Harris H.M."/>
            <person name="McCann A."/>
            <person name="Guo C."/>
            <person name="Argimon S."/>
            <person name="Zhang W."/>
            <person name="Yang X."/>
            <person name="Jeffery I.B."/>
            <person name="Cooney J.C."/>
            <person name="Kagawa T.F."/>
            <person name="Liu W."/>
            <person name="Song Y."/>
            <person name="Salvetti E."/>
            <person name="Wrobel A."/>
            <person name="Rasinkangas P."/>
            <person name="Parkhill J."/>
            <person name="Rea M.C."/>
            <person name="O'Sullivan O."/>
            <person name="Ritari J."/>
            <person name="Douillard F.P."/>
            <person name="Paul Ross R."/>
            <person name="Yang R."/>
            <person name="Briner A.E."/>
            <person name="Felis G.E."/>
            <person name="de Vos W.M."/>
            <person name="Barrangou R."/>
            <person name="Klaenhammer T.R."/>
            <person name="Caufield P.W."/>
            <person name="Cui Y."/>
            <person name="Zhang H."/>
            <person name="O'Toole P.W."/>
        </authorList>
    </citation>
    <scope>NUCLEOTIDE SEQUENCE [LARGE SCALE GENOMIC DNA]</scope>
    <source>
        <strain evidence="3 4">DSM 21116</strain>
    </source>
</reference>
<comment type="caution">
    <text evidence="3">The sequence shown here is derived from an EMBL/GenBank/DDBJ whole genome shotgun (WGS) entry which is preliminary data.</text>
</comment>
<dbReference type="Pfam" id="PF08240">
    <property type="entry name" value="ADH_N"/>
    <property type="match status" value="1"/>
</dbReference>